<evidence type="ECO:0000256" key="5">
    <source>
        <dbReference type="ARBA" id="ARBA00022862"/>
    </source>
</evidence>
<dbReference type="PANTHER" id="PTHR42801">
    <property type="entry name" value="THIOREDOXIN-DEPENDENT PEROXIDE REDUCTASE"/>
    <property type="match status" value="1"/>
</dbReference>
<keyword evidence="6" id="KW-0560">Oxidoreductase</keyword>
<dbReference type="PIRSF" id="PIRSF000239">
    <property type="entry name" value="AHPC"/>
    <property type="match status" value="1"/>
</dbReference>
<dbReference type="InterPro" id="IPR000866">
    <property type="entry name" value="AhpC/TSA"/>
</dbReference>
<dbReference type="GO" id="GO:0045454">
    <property type="term" value="P:cell redox homeostasis"/>
    <property type="evidence" value="ECO:0007669"/>
    <property type="project" value="TreeGrafter"/>
</dbReference>
<dbReference type="EMBL" id="SLZR01000008">
    <property type="protein sequence ID" value="TCS40794.1"/>
    <property type="molecule type" value="Genomic_DNA"/>
</dbReference>
<evidence type="ECO:0000259" key="14">
    <source>
        <dbReference type="PROSITE" id="PS51352"/>
    </source>
</evidence>
<dbReference type="Proteomes" id="UP000295793">
    <property type="component" value="Unassembled WGS sequence"/>
</dbReference>
<comment type="subunit">
    <text evidence="2">Monomer.</text>
</comment>
<keyword evidence="4" id="KW-0575">Peroxidase</keyword>
<dbReference type="InterPro" id="IPR050924">
    <property type="entry name" value="Peroxiredoxin_BCP/PrxQ"/>
</dbReference>
<evidence type="ECO:0000313" key="15">
    <source>
        <dbReference type="EMBL" id="TCS40794.1"/>
    </source>
</evidence>
<reference evidence="15 16" key="1">
    <citation type="submission" date="2019-03" db="EMBL/GenBank/DDBJ databases">
        <title>Genomic Encyclopedia of Archaeal and Bacterial Type Strains, Phase II (KMG-II): from individual species to whole genera.</title>
        <authorList>
            <person name="Goeker M."/>
        </authorList>
    </citation>
    <scope>NUCLEOTIDE SEQUENCE [LARGE SCALE GENOMIC DNA]</scope>
    <source>
        <strain evidence="15 16">DSM 15388</strain>
    </source>
</reference>
<gene>
    <name evidence="15" type="ORF">BCF53_108161</name>
</gene>
<dbReference type="CDD" id="cd03017">
    <property type="entry name" value="PRX_BCP"/>
    <property type="match status" value="1"/>
</dbReference>
<dbReference type="InterPro" id="IPR024706">
    <property type="entry name" value="Peroxiredoxin_AhpC-typ"/>
</dbReference>
<keyword evidence="5" id="KW-0049">Antioxidant</keyword>
<comment type="catalytic activity">
    <reaction evidence="12">
        <text>a hydroperoxide + [thioredoxin]-dithiol = an alcohol + [thioredoxin]-disulfide + H2O</text>
        <dbReference type="Rhea" id="RHEA:62620"/>
        <dbReference type="Rhea" id="RHEA-COMP:10698"/>
        <dbReference type="Rhea" id="RHEA-COMP:10700"/>
        <dbReference type="ChEBI" id="CHEBI:15377"/>
        <dbReference type="ChEBI" id="CHEBI:29950"/>
        <dbReference type="ChEBI" id="CHEBI:30879"/>
        <dbReference type="ChEBI" id="CHEBI:35924"/>
        <dbReference type="ChEBI" id="CHEBI:50058"/>
        <dbReference type="EC" id="1.11.1.24"/>
    </reaction>
</comment>
<comment type="similarity">
    <text evidence="10">Belongs to the peroxiredoxin family. BCP/PrxQ subfamily.</text>
</comment>
<dbReference type="EC" id="1.11.1.24" evidence="3"/>
<name>A0A4R3I7E6_9GAMM</name>
<proteinExistence type="inferred from homology"/>
<comment type="caution">
    <text evidence="15">The sequence shown here is derived from an EMBL/GenBank/DDBJ whole genome shotgun (WGS) entry which is preliminary data.</text>
</comment>
<evidence type="ECO:0000256" key="4">
    <source>
        <dbReference type="ARBA" id="ARBA00022559"/>
    </source>
</evidence>
<dbReference type="RefSeq" id="WP_132701760.1">
    <property type="nucleotide sequence ID" value="NZ_SLZR01000008.1"/>
</dbReference>
<dbReference type="Gene3D" id="3.40.30.10">
    <property type="entry name" value="Glutaredoxin"/>
    <property type="match status" value="1"/>
</dbReference>
<keyword evidence="7" id="KW-1015">Disulfide bond</keyword>
<comment type="function">
    <text evidence="1">Thiol-specific peroxidase that catalyzes the reduction of hydrogen peroxide and organic hydroperoxides to water and alcohols, respectively. Plays a role in cell protection against oxidative stress by detoxifying peroxides and as sensor of hydrogen peroxide-mediated signaling events.</text>
</comment>
<evidence type="ECO:0000256" key="9">
    <source>
        <dbReference type="ARBA" id="ARBA00032824"/>
    </source>
</evidence>
<evidence type="ECO:0000256" key="2">
    <source>
        <dbReference type="ARBA" id="ARBA00011245"/>
    </source>
</evidence>
<accession>A0A4R3I7E6</accession>
<dbReference type="AlphaFoldDB" id="A0A4R3I7E6"/>
<evidence type="ECO:0000256" key="13">
    <source>
        <dbReference type="PIRSR" id="PIRSR000239-1"/>
    </source>
</evidence>
<dbReference type="OrthoDB" id="9812811at2"/>
<evidence type="ECO:0000256" key="1">
    <source>
        <dbReference type="ARBA" id="ARBA00003330"/>
    </source>
</evidence>
<dbReference type="PROSITE" id="PS51352">
    <property type="entry name" value="THIOREDOXIN_2"/>
    <property type="match status" value="1"/>
</dbReference>
<keyword evidence="16" id="KW-1185">Reference proteome</keyword>
<evidence type="ECO:0000256" key="12">
    <source>
        <dbReference type="ARBA" id="ARBA00049091"/>
    </source>
</evidence>
<keyword evidence="8" id="KW-0676">Redox-active center</keyword>
<evidence type="ECO:0000256" key="6">
    <source>
        <dbReference type="ARBA" id="ARBA00023002"/>
    </source>
</evidence>
<dbReference type="PANTHER" id="PTHR42801:SF4">
    <property type="entry name" value="AHPC_TSA FAMILY PROTEIN"/>
    <property type="match status" value="1"/>
</dbReference>
<evidence type="ECO:0000256" key="3">
    <source>
        <dbReference type="ARBA" id="ARBA00013017"/>
    </source>
</evidence>
<dbReference type="FunFam" id="3.40.30.10:FF:000007">
    <property type="entry name" value="Thioredoxin-dependent thiol peroxidase"/>
    <property type="match status" value="1"/>
</dbReference>
<organism evidence="15 16">
    <name type="scientific">Reinekea marinisedimentorum</name>
    <dbReference type="NCBI Taxonomy" id="230495"/>
    <lineage>
        <taxon>Bacteria</taxon>
        <taxon>Pseudomonadati</taxon>
        <taxon>Pseudomonadota</taxon>
        <taxon>Gammaproteobacteria</taxon>
        <taxon>Oceanospirillales</taxon>
        <taxon>Saccharospirillaceae</taxon>
        <taxon>Reinekea</taxon>
    </lineage>
</organism>
<evidence type="ECO:0000256" key="8">
    <source>
        <dbReference type="ARBA" id="ARBA00023284"/>
    </source>
</evidence>
<dbReference type="GO" id="GO:0005737">
    <property type="term" value="C:cytoplasm"/>
    <property type="evidence" value="ECO:0007669"/>
    <property type="project" value="TreeGrafter"/>
</dbReference>
<evidence type="ECO:0000256" key="7">
    <source>
        <dbReference type="ARBA" id="ARBA00023157"/>
    </source>
</evidence>
<dbReference type="GO" id="GO:0034599">
    <property type="term" value="P:cellular response to oxidative stress"/>
    <property type="evidence" value="ECO:0007669"/>
    <property type="project" value="TreeGrafter"/>
</dbReference>
<dbReference type="GO" id="GO:0008379">
    <property type="term" value="F:thioredoxin peroxidase activity"/>
    <property type="evidence" value="ECO:0007669"/>
    <property type="project" value="TreeGrafter"/>
</dbReference>
<sequence length="162" mass="18670">MVHTGEAVPDFIVPATSHKNVQLRALTGYRIILYFYPKNNTPACTIENQNFAANYERFRKANTLVFGVSRDSLESHEAFKKSQALPFELISDSNSNLCKMFNVLREKELFGKPIVSLNRCTFLINEQGILSKEWREVDVKNHVQEVISYIEQRLELEDQQTG</sequence>
<evidence type="ECO:0000313" key="16">
    <source>
        <dbReference type="Proteomes" id="UP000295793"/>
    </source>
</evidence>
<dbReference type="InterPro" id="IPR036249">
    <property type="entry name" value="Thioredoxin-like_sf"/>
</dbReference>
<dbReference type="Pfam" id="PF00578">
    <property type="entry name" value="AhpC-TSA"/>
    <property type="match status" value="1"/>
</dbReference>
<evidence type="ECO:0000256" key="11">
    <source>
        <dbReference type="ARBA" id="ARBA00042639"/>
    </source>
</evidence>
<protein>
    <recommendedName>
        <fullName evidence="3">thioredoxin-dependent peroxiredoxin</fullName>
        <ecNumber evidence="3">1.11.1.24</ecNumber>
    </recommendedName>
    <alternativeName>
        <fullName evidence="9">Thioredoxin peroxidase</fullName>
    </alternativeName>
    <alternativeName>
        <fullName evidence="11">Thioredoxin-dependent peroxiredoxin Bcp</fullName>
    </alternativeName>
</protein>
<dbReference type="SUPFAM" id="SSF52833">
    <property type="entry name" value="Thioredoxin-like"/>
    <property type="match status" value="1"/>
</dbReference>
<feature type="active site" description="Cysteine sulfenic acid (-SOH) intermediate; for peroxidase activity" evidence="13">
    <location>
        <position position="44"/>
    </location>
</feature>
<dbReference type="InterPro" id="IPR013766">
    <property type="entry name" value="Thioredoxin_domain"/>
</dbReference>
<evidence type="ECO:0000256" key="10">
    <source>
        <dbReference type="ARBA" id="ARBA00038489"/>
    </source>
</evidence>
<feature type="domain" description="Thioredoxin" evidence="14">
    <location>
        <begin position="2"/>
        <end position="155"/>
    </location>
</feature>